<feature type="domain" description="KaiC" evidence="7">
    <location>
        <begin position="254"/>
        <end position="483"/>
    </location>
</feature>
<dbReference type="OrthoDB" id="9783783at2"/>
<dbReference type="RefSeq" id="WP_106708130.1">
    <property type="nucleotide sequence ID" value="NZ_PXXU01000068.1"/>
</dbReference>
<evidence type="ECO:0000256" key="5">
    <source>
        <dbReference type="ARBA" id="ARBA00022777"/>
    </source>
</evidence>
<accession>A0A2P7NRP8</accession>
<comment type="caution">
    <text evidence="8">The sequence shown here is derived from an EMBL/GenBank/DDBJ whole genome shotgun (WGS) entry which is preliminary data.</text>
</comment>
<evidence type="ECO:0000256" key="2">
    <source>
        <dbReference type="ARBA" id="ARBA00022553"/>
    </source>
</evidence>
<dbReference type="SMART" id="SM00382">
    <property type="entry name" value="AAA"/>
    <property type="match status" value="2"/>
</dbReference>
<keyword evidence="3" id="KW-0808">Transferase</keyword>
<keyword evidence="9" id="KW-1185">Reference proteome</keyword>
<dbReference type="Gene3D" id="3.40.50.300">
    <property type="entry name" value="P-loop containing nucleotide triphosphate hydrolases"/>
    <property type="match status" value="2"/>
</dbReference>
<dbReference type="InterPro" id="IPR010624">
    <property type="entry name" value="KaiC_dom"/>
</dbReference>
<dbReference type="SUPFAM" id="SSF52540">
    <property type="entry name" value="P-loop containing nucleoside triphosphate hydrolases"/>
    <property type="match status" value="2"/>
</dbReference>
<proteinExistence type="predicted"/>
<dbReference type="GO" id="GO:0004674">
    <property type="term" value="F:protein serine/threonine kinase activity"/>
    <property type="evidence" value="ECO:0007669"/>
    <property type="project" value="UniProtKB-EC"/>
</dbReference>
<dbReference type="GO" id="GO:0005524">
    <property type="term" value="F:ATP binding"/>
    <property type="evidence" value="ECO:0007669"/>
    <property type="project" value="InterPro"/>
</dbReference>
<dbReference type="GO" id="GO:0016787">
    <property type="term" value="F:hydrolase activity"/>
    <property type="evidence" value="ECO:0007669"/>
    <property type="project" value="UniProtKB-KW"/>
</dbReference>
<dbReference type="Pfam" id="PF06745">
    <property type="entry name" value="ATPase"/>
    <property type="match status" value="2"/>
</dbReference>
<dbReference type="InterPro" id="IPR051347">
    <property type="entry name" value="Circadian_clock_KaiC-rel"/>
</dbReference>
<keyword evidence="4" id="KW-0677">Repeat</keyword>
<evidence type="ECO:0000256" key="6">
    <source>
        <dbReference type="ARBA" id="ARBA00022801"/>
    </source>
</evidence>
<keyword evidence="5 8" id="KW-0418">Kinase</keyword>
<feature type="domain" description="KaiC" evidence="7">
    <location>
        <begin position="8"/>
        <end position="244"/>
    </location>
</feature>
<evidence type="ECO:0000313" key="8">
    <source>
        <dbReference type="EMBL" id="PSJ16140.1"/>
    </source>
</evidence>
<dbReference type="Proteomes" id="UP000241912">
    <property type="component" value="Unassembled WGS sequence"/>
</dbReference>
<evidence type="ECO:0000256" key="4">
    <source>
        <dbReference type="ARBA" id="ARBA00022737"/>
    </source>
</evidence>
<keyword evidence="2" id="KW-0597">Phosphoprotein</keyword>
<keyword evidence="6" id="KW-0378">Hydrolase</keyword>
<name>A0A2P7NRP8_9PROT</name>
<dbReference type="InterPro" id="IPR030665">
    <property type="entry name" value="KaiC"/>
</dbReference>
<dbReference type="PANTHER" id="PTHR42926">
    <property type="match status" value="1"/>
</dbReference>
<sequence>MNTKVLINRLPTGVPGLDDILGMRGLPELSFNLIGGIPGSGKTTLAHQIMFSLAQPDRRAIFFTVLGEPALKMLRYQQQFSFFDINKVNQSIRFINLSNDLIDGSFDQILLRITEEVKAFTPSLIFVDSFRSIVQSAKSKASGMSDLQWFVQQLGMKMTSWQATTFLVGEYQLQEAESNPIYTLADGILWLTQSIYRNSVVRKIQVVKIRGQAQIEGLHTYRIGNNGIEIFPRTSVSEGYESALPATTCSLKNKRTPLGVTDLDEMLGGGLPCGSSILIVGPSGSGKTVLAMDFLEEGIRRGETGVVAAFEDSSRKFMNNKFHAFIESGRIRMINTRSLDMSIDETLHDLIQKINDMKAKRVVLDSLSGFELALAPEFREDFRGSLYRMIAELTKSDINILMTSEFDYAAVDLLLSPSGSAFHADVIIVQRYIEIASQYQRALSVIKVRGSAHSNDIRLYNITDQGIQIGDTLTPYREIMSGQPIKL</sequence>
<dbReference type="PANTHER" id="PTHR42926:SF1">
    <property type="entry name" value="CIRCADIAN CLOCK OSCILLATOR PROTEIN KAIC 1"/>
    <property type="match status" value="1"/>
</dbReference>
<gene>
    <name evidence="8" type="ORF">C7H79_15100</name>
</gene>
<dbReference type="InterPro" id="IPR027417">
    <property type="entry name" value="P-loop_NTPase"/>
</dbReference>
<evidence type="ECO:0000256" key="1">
    <source>
        <dbReference type="ARBA" id="ARBA00012513"/>
    </source>
</evidence>
<dbReference type="EC" id="2.7.11.1" evidence="1"/>
<evidence type="ECO:0000256" key="3">
    <source>
        <dbReference type="ARBA" id="ARBA00022679"/>
    </source>
</evidence>
<dbReference type="PIRSF" id="PIRSF039117">
    <property type="entry name" value="KaiC"/>
    <property type="match status" value="1"/>
</dbReference>
<dbReference type="InterPro" id="IPR003593">
    <property type="entry name" value="AAA+_ATPase"/>
</dbReference>
<evidence type="ECO:0000313" key="9">
    <source>
        <dbReference type="Proteomes" id="UP000241912"/>
    </source>
</evidence>
<organism evidence="8 9">
    <name type="scientific">Nitrosomonas supralitoralis</name>
    <dbReference type="NCBI Taxonomy" id="2116706"/>
    <lineage>
        <taxon>Bacteria</taxon>
        <taxon>Pseudomonadati</taxon>
        <taxon>Pseudomonadota</taxon>
        <taxon>Betaproteobacteria</taxon>
        <taxon>Nitrosomonadales</taxon>
        <taxon>Nitrosomonadaceae</taxon>
        <taxon>Nitrosomonas</taxon>
    </lineage>
</organism>
<dbReference type="AlphaFoldDB" id="A0A2P7NRP8"/>
<dbReference type="InterPro" id="IPR014774">
    <property type="entry name" value="KaiC-like_dom"/>
</dbReference>
<protein>
    <recommendedName>
        <fullName evidence="1">non-specific serine/threonine protein kinase</fullName>
        <ecNumber evidence="1">2.7.11.1</ecNumber>
    </recommendedName>
</protein>
<dbReference type="EMBL" id="PXXU01000068">
    <property type="protein sequence ID" value="PSJ16140.1"/>
    <property type="molecule type" value="Genomic_DNA"/>
</dbReference>
<evidence type="ECO:0000259" key="7">
    <source>
        <dbReference type="PROSITE" id="PS51146"/>
    </source>
</evidence>
<dbReference type="PROSITE" id="PS51146">
    <property type="entry name" value="KAIC"/>
    <property type="match status" value="2"/>
</dbReference>
<reference evidence="8 9" key="1">
    <citation type="submission" date="2018-03" db="EMBL/GenBank/DDBJ databases">
        <title>Draft genome of Nitrosomonas supralitoralis APG5.</title>
        <authorList>
            <person name="Urakawa H."/>
            <person name="Lopez J.V."/>
        </authorList>
    </citation>
    <scope>NUCLEOTIDE SEQUENCE [LARGE SCALE GENOMIC DNA]</scope>
    <source>
        <strain evidence="8 9">APG5</strain>
    </source>
</reference>